<sequence length="249" mass="27437">MAPLSYEEVKALSVEQLRERFGKERSDAIAVNGINHVAWVSSDMARTIWFWSEGLGLRLTKTIALPDGGQHFFLDGGNGASVAYFWFPNAPKGQPGLTTIDLSNLASGNFSTAHGSVNHVAWNVDADRLREYRKRIAALAVGFVSPMLYHTDETETGYAASRDENTTWESFYFTGPDGEYLELTAQTPRPFTPDGAALAAAHAGHRMSKGGDDPMSLDPNVRIQDKDFFDNFSATDFDLDYPKVTQESS</sequence>
<proteinExistence type="predicted"/>
<feature type="domain" description="VOC" evidence="2">
    <location>
        <begin position="33"/>
        <end position="186"/>
    </location>
</feature>
<accession>A0A2R5GJQ1</accession>
<evidence type="ECO:0000256" key="1">
    <source>
        <dbReference type="SAM" id="MobiDB-lite"/>
    </source>
</evidence>
<feature type="region of interest" description="Disordered" evidence="1">
    <location>
        <begin position="198"/>
        <end position="220"/>
    </location>
</feature>
<gene>
    <name evidence="3" type="ORF">FCC1311_067692</name>
</gene>
<dbReference type="EMBL" id="BEYU01000077">
    <property type="protein sequence ID" value="GBG30549.1"/>
    <property type="molecule type" value="Genomic_DNA"/>
</dbReference>
<dbReference type="InterPro" id="IPR029068">
    <property type="entry name" value="Glyas_Bleomycin-R_OHBP_Dase"/>
</dbReference>
<dbReference type="Pfam" id="PF00903">
    <property type="entry name" value="Glyoxalase"/>
    <property type="match status" value="1"/>
</dbReference>
<dbReference type="CDD" id="cd06587">
    <property type="entry name" value="VOC"/>
    <property type="match status" value="1"/>
</dbReference>
<dbReference type="SUPFAM" id="SSF54593">
    <property type="entry name" value="Glyoxalase/Bleomycin resistance protein/Dihydroxybiphenyl dioxygenase"/>
    <property type="match status" value="1"/>
</dbReference>
<dbReference type="InterPro" id="IPR037523">
    <property type="entry name" value="VOC_core"/>
</dbReference>
<comment type="caution">
    <text evidence="3">The sequence shown here is derived from an EMBL/GenBank/DDBJ whole genome shotgun (WGS) entry which is preliminary data.</text>
</comment>
<evidence type="ECO:0000259" key="2">
    <source>
        <dbReference type="PROSITE" id="PS51819"/>
    </source>
</evidence>
<dbReference type="AlphaFoldDB" id="A0A2R5GJQ1"/>
<evidence type="ECO:0000313" key="4">
    <source>
        <dbReference type="Proteomes" id="UP000241890"/>
    </source>
</evidence>
<dbReference type="PROSITE" id="PS51819">
    <property type="entry name" value="VOC"/>
    <property type="match status" value="1"/>
</dbReference>
<name>A0A2R5GJQ1_9STRA</name>
<keyword evidence="4" id="KW-1185">Reference proteome</keyword>
<organism evidence="3 4">
    <name type="scientific">Hondaea fermentalgiana</name>
    <dbReference type="NCBI Taxonomy" id="2315210"/>
    <lineage>
        <taxon>Eukaryota</taxon>
        <taxon>Sar</taxon>
        <taxon>Stramenopiles</taxon>
        <taxon>Bigyra</taxon>
        <taxon>Labyrinthulomycetes</taxon>
        <taxon>Thraustochytrida</taxon>
        <taxon>Thraustochytriidae</taxon>
        <taxon>Hondaea</taxon>
    </lineage>
</organism>
<protein>
    <recommendedName>
        <fullName evidence="2">VOC domain-containing protein</fullName>
    </recommendedName>
</protein>
<dbReference type="InParanoid" id="A0A2R5GJQ1"/>
<reference evidence="3 4" key="1">
    <citation type="submission" date="2017-12" db="EMBL/GenBank/DDBJ databases">
        <title>Sequencing, de novo assembly and annotation of complete genome of a new Thraustochytrid species, strain FCC1311.</title>
        <authorList>
            <person name="Sedici K."/>
            <person name="Godart F."/>
            <person name="Aiese Cigliano R."/>
            <person name="Sanseverino W."/>
            <person name="Barakat M."/>
            <person name="Ortet P."/>
            <person name="Marechal E."/>
            <person name="Cagnac O."/>
            <person name="Amato A."/>
        </authorList>
    </citation>
    <scope>NUCLEOTIDE SEQUENCE [LARGE SCALE GENOMIC DNA]</scope>
</reference>
<dbReference type="Gene3D" id="3.10.180.10">
    <property type="entry name" value="2,3-Dihydroxybiphenyl 1,2-Dioxygenase, domain 1"/>
    <property type="match status" value="1"/>
</dbReference>
<dbReference type="Proteomes" id="UP000241890">
    <property type="component" value="Unassembled WGS sequence"/>
</dbReference>
<dbReference type="InterPro" id="IPR004360">
    <property type="entry name" value="Glyas_Fos-R_dOase_dom"/>
</dbReference>
<evidence type="ECO:0000313" key="3">
    <source>
        <dbReference type="EMBL" id="GBG30549.1"/>
    </source>
</evidence>